<comment type="caution">
    <text evidence="2">The sequence shown here is derived from an EMBL/GenBank/DDBJ whole genome shotgun (WGS) entry which is preliminary data.</text>
</comment>
<dbReference type="AlphaFoldDB" id="A0A4U8UW24"/>
<name>A0A4U8UW24_STECR</name>
<evidence type="ECO:0000313" key="2">
    <source>
        <dbReference type="EMBL" id="TMS37005.1"/>
    </source>
</evidence>
<reference evidence="2 3" key="2">
    <citation type="journal article" date="2019" name="G3 (Bethesda)">
        <title>Hybrid Assembly of the Genome of the Entomopathogenic Nematode Steinernema carpocapsae Identifies the X-Chromosome.</title>
        <authorList>
            <person name="Serra L."/>
            <person name="Macchietto M."/>
            <person name="Macias-Munoz A."/>
            <person name="McGill C.J."/>
            <person name="Rodriguez I.M."/>
            <person name="Rodriguez B."/>
            <person name="Murad R."/>
            <person name="Mortazavi A."/>
        </authorList>
    </citation>
    <scope>NUCLEOTIDE SEQUENCE [LARGE SCALE GENOMIC DNA]</scope>
    <source>
        <strain evidence="2 3">ALL</strain>
    </source>
</reference>
<proteinExistence type="predicted"/>
<feature type="transmembrane region" description="Helical" evidence="1">
    <location>
        <begin position="33"/>
        <end position="52"/>
    </location>
</feature>
<reference evidence="2 3" key="1">
    <citation type="journal article" date="2015" name="Genome Biol.">
        <title>Comparative genomics of Steinernema reveals deeply conserved gene regulatory networks.</title>
        <authorList>
            <person name="Dillman A.R."/>
            <person name="Macchietto M."/>
            <person name="Porter C.F."/>
            <person name="Rogers A."/>
            <person name="Williams B."/>
            <person name="Antoshechkin I."/>
            <person name="Lee M.M."/>
            <person name="Goodwin Z."/>
            <person name="Lu X."/>
            <person name="Lewis E.E."/>
            <person name="Goodrich-Blair H."/>
            <person name="Stock S.P."/>
            <person name="Adams B.J."/>
            <person name="Sternberg P.W."/>
            <person name="Mortazavi A."/>
        </authorList>
    </citation>
    <scope>NUCLEOTIDE SEQUENCE [LARGE SCALE GENOMIC DNA]</scope>
    <source>
        <strain evidence="2 3">ALL</strain>
    </source>
</reference>
<dbReference type="EMBL" id="CM016762">
    <property type="protein sequence ID" value="TMS37005.1"/>
    <property type="molecule type" value="Genomic_DNA"/>
</dbReference>
<gene>
    <name evidence="2" type="ORF">L596_004037</name>
</gene>
<evidence type="ECO:0000256" key="1">
    <source>
        <dbReference type="SAM" id="Phobius"/>
    </source>
</evidence>
<accession>A0A4U8UW24</accession>
<keyword evidence="1" id="KW-0812">Transmembrane</keyword>
<keyword evidence="1" id="KW-1133">Transmembrane helix</keyword>
<dbReference type="EMBL" id="AZBU02000001">
    <property type="protein sequence ID" value="TMS37005.1"/>
    <property type="molecule type" value="Genomic_DNA"/>
</dbReference>
<evidence type="ECO:0000313" key="3">
    <source>
        <dbReference type="Proteomes" id="UP000298663"/>
    </source>
</evidence>
<organism evidence="2 3">
    <name type="scientific">Steinernema carpocapsae</name>
    <name type="common">Entomopathogenic nematode</name>
    <dbReference type="NCBI Taxonomy" id="34508"/>
    <lineage>
        <taxon>Eukaryota</taxon>
        <taxon>Metazoa</taxon>
        <taxon>Ecdysozoa</taxon>
        <taxon>Nematoda</taxon>
        <taxon>Chromadorea</taxon>
        <taxon>Rhabditida</taxon>
        <taxon>Tylenchina</taxon>
        <taxon>Panagrolaimomorpha</taxon>
        <taxon>Strongyloidoidea</taxon>
        <taxon>Steinernematidae</taxon>
        <taxon>Steinernema</taxon>
    </lineage>
</organism>
<sequence length="148" mass="16373">MSKVLVMENNKPEEKTVLPTSRFQRIPTMVSKCIIHVACLIFAFWGTFQVVACFLNRVSIDCFAQSRALLPADDSVFGRTARIVQNVGNSLPLLLRAFLYSSGTASENARVALFFKHRPAGVARMTSSRNMCCDAHESGQAAAWHHAL</sequence>
<keyword evidence="3" id="KW-1185">Reference proteome</keyword>
<dbReference type="Proteomes" id="UP000298663">
    <property type="component" value="Chromosome X"/>
</dbReference>
<keyword evidence="1" id="KW-0472">Membrane</keyword>
<protein>
    <submittedName>
        <fullName evidence="2">Uncharacterized protein</fullName>
    </submittedName>
</protein>